<reference evidence="2" key="1">
    <citation type="submission" date="2017-05" db="EMBL/GenBank/DDBJ databases">
        <authorList>
            <person name="Kirkegaard R."/>
            <person name="Mcilroy J S."/>
        </authorList>
    </citation>
    <scope>NUCLEOTIDE SEQUENCE [LARGE SCALE GENOMIC DNA]</scope>
</reference>
<evidence type="ECO:0000313" key="2">
    <source>
        <dbReference type="Proteomes" id="UP000195514"/>
    </source>
</evidence>
<dbReference type="GO" id="GO:0016740">
    <property type="term" value="F:transferase activity"/>
    <property type="evidence" value="ECO:0007669"/>
    <property type="project" value="UniProtKB-KW"/>
</dbReference>
<keyword evidence="2" id="KW-1185">Reference proteome</keyword>
<keyword evidence="1" id="KW-0808">Transferase</keyword>
<dbReference type="SUPFAM" id="SSF81301">
    <property type="entry name" value="Nucleotidyltransferase"/>
    <property type="match status" value="1"/>
</dbReference>
<dbReference type="AlphaFoldDB" id="A0A1Y6K384"/>
<dbReference type="EMBL" id="LT859958">
    <property type="protein sequence ID" value="SMX54026.1"/>
    <property type="molecule type" value="Genomic_DNA"/>
</dbReference>
<name>A0A1Y6K384_9CHLR</name>
<dbReference type="Pfam" id="PF18144">
    <property type="entry name" value="SMODS"/>
    <property type="match status" value="1"/>
</dbReference>
<evidence type="ECO:0000313" key="1">
    <source>
        <dbReference type="EMBL" id="SMX54026.1"/>
    </source>
</evidence>
<dbReference type="KEGG" id="abat:CFX1CAM_0961"/>
<dbReference type="Gene3D" id="3.30.460.10">
    <property type="entry name" value="Beta Polymerase, domain 2"/>
    <property type="match status" value="1"/>
</dbReference>
<gene>
    <name evidence="1" type="ORF">CFX1CAM_0961</name>
</gene>
<protein>
    <submittedName>
        <fullName evidence="1">Nucleotidyltransferase</fullName>
    </submittedName>
</protein>
<organism evidence="1 2">
    <name type="scientific">Candidatus Brevifilum fermentans</name>
    <dbReference type="NCBI Taxonomy" id="1986204"/>
    <lineage>
        <taxon>Bacteria</taxon>
        <taxon>Bacillati</taxon>
        <taxon>Chloroflexota</taxon>
        <taxon>Anaerolineae</taxon>
        <taxon>Anaerolineales</taxon>
        <taxon>Anaerolineaceae</taxon>
        <taxon>Candidatus Brevifilum</taxon>
    </lineage>
</organism>
<accession>A0A1Y6K384</accession>
<sequence>MESETLHSLYVGSYGRGTAIDDSDIDILIELPEVEYNRFDAVWGNGQSRLLQAVRSAILESYPRSDVRADGQVVKIAFSDGMKFEILPAFKKISYYGAWNGQYTYPDTNMGGNWLSTNPKAEQKAMQDKNKSSNGLLNDTCKHFRSIRNDYFGSYHLSGIVIDSFVYAAIQGWHWLLDSQTSSAAEGDYERALRAYLEKISPWYHLESPGSDQALNTSKSIDCLIKVVDLIAGQK</sequence>
<dbReference type="InterPro" id="IPR043519">
    <property type="entry name" value="NT_sf"/>
</dbReference>
<proteinExistence type="predicted"/>
<dbReference type="Proteomes" id="UP000195514">
    <property type="component" value="Chromosome I"/>
</dbReference>